<keyword evidence="8" id="KW-1185">Reference proteome</keyword>
<feature type="region of interest" description="Disordered" evidence="5">
    <location>
        <begin position="195"/>
        <end position="235"/>
    </location>
</feature>
<evidence type="ECO:0000256" key="3">
    <source>
        <dbReference type="ARBA" id="ARBA00022771"/>
    </source>
</evidence>
<proteinExistence type="predicted"/>
<accession>A0AA38LW13</accession>
<feature type="domain" description="AN1-type" evidence="6">
    <location>
        <begin position="120"/>
        <end position="159"/>
    </location>
</feature>
<keyword evidence="2" id="KW-0677">Repeat</keyword>
<sequence length="324" mass="34559">MSTTPTRNPELMFLGRECHHPACHLNDFLPFSCPACHLSFCQPHFLPSQHSCTAPLPPSMIDRIAPQCPLCNQVVPTSTSRDANEAVDRHILDGICVGLPGGEEKRKAELKGKKERGEVCWRKGCTKTLIVPMKCESCRHSFCPPHRSTQSHSCTPTSSRTGTPQPSSSIAGSSRTAAGTNGAKAAMSRLLPAFNAKSSSSSKSAPLSKQPAKPSASTPKPIATYSGPTTEPEKAPMDVRAAAAAAATKRAGKDVKANVPFVKTKTEKRANNELASQIQALKNRHDKGLLSKSEELRYAELMAEHKGIRGLGQGGKGKDGCVVS</sequence>
<gene>
    <name evidence="7" type="ORF">MKK02DRAFT_42299</name>
</gene>
<feature type="region of interest" description="Disordered" evidence="5">
    <location>
        <begin position="144"/>
        <end position="182"/>
    </location>
</feature>
<dbReference type="Pfam" id="PF01428">
    <property type="entry name" value="zf-AN1"/>
    <property type="match status" value="2"/>
</dbReference>
<dbReference type="InterPro" id="IPR057357">
    <property type="entry name" value="Znf-C2H2_ZFAND2A/B"/>
</dbReference>
<dbReference type="SUPFAM" id="SSF118310">
    <property type="entry name" value="AN1-like Zinc finger"/>
    <property type="match status" value="2"/>
</dbReference>
<organism evidence="7 8">
    <name type="scientific">Dioszegia hungarica</name>
    <dbReference type="NCBI Taxonomy" id="4972"/>
    <lineage>
        <taxon>Eukaryota</taxon>
        <taxon>Fungi</taxon>
        <taxon>Dikarya</taxon>
        <taxon>Basidiomycota</taxon>
        <taxon>Agaricomycotina</taxon>
        <taxon>Tremellomycetes</taxon>
        <taxon>Tremellales</taxon>
        <taxon>Bulleribasidiaceae</taxon>
        <taxon>Dioszegia</taxon>
    </lineage>
</organism>
<feature type="compositionally biased region" description="Low complexity" evidence="5">
    <location>
        <begin position="196"/>
        <end position="217"/>
    </location>
</feature>
<protein>
    <recommendedName>
        <fullName evidence="6">AN1-type domain-containing protein</fullName>
    </recommendedName>
</protein>
<keyword evidence="1" id="KW-0479">Metal-binding</keyword>
<evidence type="ECO:0000256" key="2">
    <source>
        <dbReference type="ARBA" id="ARBA00022737"/>
    </source>
</evidence>
<keyword evidence="3" id="KW-0863">Zinc-finger</keyword>
<evidence type="ECO:0000259" key="6">
    <source>
        <dbReference type="SMART" id="SM00154"/>
    </source>
</evidence>
<dbReference type="GeneID" id="77731128"/>
<feature type="compositionally biased region" description="Polar residues" evidence="5">
    <location>
        <begin position="147"/>
        <end position="179"/>
    </location>
</feature>
<dbReference type="GO" id="GO:0008270">
    <property type="term" value="F:zinc ion binding"/>
    <property type="evidence" value="ECO:0007669"/>
    <property type="project" value="UniProtKB-KW"/>
</dbReference>
<dbReference type="InterPro" id="IPR000058">
    <property type="entry name" value="Znf_AN1"/>
</dbReference>
<dbReference type="PANTHER" id="PTHR14677">
    <property type="entry name" value="ARSENITE INDUCUBLE RNA ASSOCIATED PROTEIN AIP-1-RELATED"/>
    <property type="match status" value="1"/>
</dbReference>
<evidence type="ECO:0000256" key="1">
    <source>
        <dbReference type="ARBA" id="ARBA00022723"/>
    </source>
</evidence>
<dbReference type="AlphaFoldDB" id="A0AA38LW13"/>
<dbReference type="SMART" id="SM00154">
    <property type="entry name" value="ZnF_AN1"/>
    <property type="match status" value="2"/>
</dbReference>
<comment type="caution">
    <text evidence="7">The sequence shown here is derived from an EMBL/GenBank/DDBJ whole genome shotgun (WGS) entry which is preliminary data.</text>
</comment>
<dbReference type="Pfam" id="PF25403">
    <property type="entry name" value="zf-C2H2_ZFAND2"/>
    <property type="match status" value="1"/>
</dbReference>
<name>A0AA38LW13_9TREE</name>
<dbReference type="EMBL" id="JAKWFO010000003">
    <property type="protein sequence ID" value="KAI9637920.1"/>
    <property type="molecule type" value="Genomic_DNA"/>
</dbReference>
<evidence type="ECO:0000313" key="7">
    <source>
        <dbReference type="EMBL" id="KAI9637920.1"/>
    </source>
</evidence>
<dbReference type="GO" id="GO:0005737">
    <property type="term" value="C:cytoplasm"/>
    <property type="evidence" value="ECO:0007669"/>
    <property type="project" value="TreeGrafter"/>
</dbReference>
<keyword evidence="4" id="KW-0862">Zinc</keyword>
<feature type="domain" description="AN1-type" evidence="6">
    <location>
        <begin position="18"/>
        <end position="57"/>
    </location>
</feature>
<evidence type="ECO:0000313" key="8">
    <source>
        <dbReference type="Proteomes" id="UP001164286"/>
    </source>
</evidence>
<reference evidence="7" key="1">
    <citation type="journal article" date="2022" name="G3 (Bethesda)">
        <title>High quality genome of the basidiomycete yeast Dioszegia hungarica PDD-24b-2 isolated from cloud water.</title>
        <authorList>
            <person name="Jarrige D."/>
            <person name="Haridas S."/>
            <person name="Bleykasten-Grosshans C."/>
            <person name="Joly M."/>
            <person name="Nadalig T."/>
            <person name="Sancelme M."/>
            <person name="Vuilleumier S."/>
            <person name="Grigoriev I.V."/>
            <person name="Amato P."/>
            <person name="Bringel F."/>
        </authorList>
    </citation>
    <scope>NUCLEOTIDE SEQUENCE</scope>
    <source>
        <strain evidence="7">PDD-24b-2</strain>
    </source>
</reference>
<dbReference type="Proteomes" id="UP001164286">
    <property type="component" value="Unassembled WGS sequence"/>
</dbReference>
<dbReference type="Gene3D" id="4.10.1110.10">
    <property type="entry name" value="AN1-like Zinc finger"/>
    <property type="match status" value="2"/>
</dbReference>
<dbReference type="PANTHER" id="PTHR14677:SF40">
    <property type="entry name" value="CDC48-ASSOCIATED UBIQUITIN-LIKE_ZINC FINGER PROTEIN 1"/>
    <property type="match status" value="1"/>
</dbReference>
<evidence type="ECO:0000256" key="5">
    <source>
        <dbReference type="SAM" id="MobiDB-lite"/>
    </source>
</evidence>
<dbReference type="InterPro" id="IPR035896">
    <property type="entry name" value="AN1-like_Znf"/>
</dbReference>
<dbReference type="RefSeq" id="XP_052947697.1">
    <property type="nucleotide sequence ID" value="XM_053091923.1"/>
</dbReference>
<evidence type="ECO:0000256" key="4">
    <source>
        <dbReference type="ARBA" id="ARBA00022833"/>
    </source>
</evidence>